<organism evidence="8 9">
    <name type="scientific">Apiospora arundinis</name>
    <dbReference type="NCBI Taxonomy" id="335852"/>
    <lineage>
        <taxon>Eukaryota</taxon>
        <taxon>Fungi</taxon>
        <taxon>Dikarya</taxon>
        <taxon>Ascomycota</taxon>
        <taxon>Pezizomycotina</taxon>
        <taxon>Sordariomycetes</taxon>
        <taxon>Xylariomycetidae</taxon>
        <taxon>Amphisphaeriales</taxon>
        <taxon>Apiosporaceae</taxon>
        <taxon>Apiospora</taxon>
    </lineage>
</organism>
<accession>A0ABR2JBJ4</accession>
<dbReference type="InterPro" id="IPR005829">
    <property type="entry name" value="Sugar_transporter_CS"/>
</dbReference>
<dbReference type="InterPro" id="IPR020846">
    <property type="entry name" value="MFS_dom"/>
</dbReference>
<protein>
    <submittedName>
        <fullName evidence="8">Major facilitator superfamily domain-containing protein</fullName>
    </submittedName>
</protein>
<evidence type="ECO:0000256" key="4">
    <source>
        <dbReference type="ARBA" id="ARBA00023136"/>
    </source>
</evidence>
<comment type="caution">
    <text evidence="8">The sequence shown here is derived from an EMBL/GenBank/DDBJ whole genome shotgun (WGS) entry which is preliminary data.</text>
</comment>
<feature type="transmembrane region" description="Helical" evidence="6">
    <location>
        <begin position="555"/>
        <end position="577"/>
    </location>
</feature>
<feature type="domain" description="Major facilitator superfamily (MFS) profile" evidence="7">
    <location>
        <begin position="46"/>
        <end position="581"/>
    </location>
</feature>
<evidence type="ECO:0000256" key="6">
    <source>
        <dbReference type="SAM" id="Phobius"/>
    </source>
</evidence>
<dbReference type="Proteomes" id="UP001390339">
    <property type="component" value="Unassembled WGS sequence"/>
</dbReference>
<comment type="subcellular location">
    <subcellularLocation>
        <location evidence="1">Membrane</location>
        <topology evidence="1">Multi-pass membrane protein</topology>
    </subcellularLocation>
</comment>
<feature type="transmembrane region" description="Helical" evidence="6">
    <location>
        <begin position="329"/>
        <end position="349"/>
    </location>
</feature>
<feature type="transmembrane region" description="Helical" evidence="6">
    <location>
        <begin position="226"/>
        <end position="245"/>
    </location>
</feature>
<keyword evidence="2 6" id="KW-0812">Transmembrane</keyword>
<evidence type="ECO:0000313" key="9">
    <source>
        <dbReference type="Proteomes" id="UP001390339"/>
    </source>
</evidence>
<proteinExistence type="predicted"/>
<gene>
    <name evidence="8" type="ORF">PGQ11_005653</name>
</gene>
<evidence type="ECO:0000256" key="2">
    <source>
        <dbReference type="ARBA" id="ARBA00022692"/>
    </source>
</evidence>
<sequence length="749" mass="81550">MGNYFSSLDHDIRHIEEVINYDPLDPEGAVRSVIDRPGLDGFKWKVWWVAASGFFTTSYSIFATNVINPALSYVYPDCNSNTSLVINMTTLAGTTVGMIVFGVLADTYGRKSVYGIELCIVVIATIGMTTASTGYAGTMNIYGWIGFWRCLLGFGLGAEYPLSAVIAAEWSSTKSRARMMAAVFLMQSVGQVAANGFGLAILVGVSKQMNIDPEGNDMQTARIIDTAWRIIIGIAAVPALVSLFLRRLIPETPLYLAKQGKVLAATEAAGQIYAPQVSILLNEQEGLAGTDTVSSKPTQGMRKVRRGWFGSVTTYLGGARDYLREKDRWRALLGVMIAWFLLDVAYYGLGLDSPKTISTIWLSSPPNTTLTNPAPSLYGSCSNTNTSTWKADPSQPNISIYNMLKQDSIRNIETISSGTLLGSIVVLFAIDYLPRVTWMAWTFVALAGLFAINGGTFFVTFETDKHALTVTLYVLAQVLFNLGPNTMTFIIPAELFGTEYRAAFYGLAAASGKLGAILAQLLLKLVVFAEHPAPSGDNGVDDNAIWNPQWNRAKFAGLLLAFCPAMLLGAFVTWVWIPEVQFPRGHGRGGFDGYGHRVVASHDGDTSGGESGDDEEVGDDSGDDRSDDGRSSHMGTAMEGRQSRGRRRGGEKATFRELLKLPNRPLEHIEKHPGQGQILGVRKNLARLFRTRRRRRRGGRDSRGGGSSATSVQESIRESLQSMTGYGEGYGNVNNGNNSGMVEVELRDR</sequence>
<dbReference type="SUPFAM" id="SSF103473">
    <property type="entry name" value="MFS general substrate transporter"/>
    <property type="match status" value="1"/>
</dbReference>
<feature type="compositionally biased region" description="Basic residues" evidence="5">
    <location>
        <begin position="689"/>
        <end position="698"/>
    </location>
</feature>
<feature type="transmembrane region" description="Helical" evidence="6">
    <location>
        <begin position="112"/>
        <end position="135"/>
    </location>
</feature>
<dbReference type="Gene3D" id="1.20.1250.20">
    <property type="entry name" value="MFS general substrate transporter like domains"/>
    <property type="match status" value="2"/>
</dbReference>
<feature type="transmembrane region" description="Helical" evidence="6">
    <location>
        <begin position="46"/>
        <end position="64"/>
    </location>
</feature>
<evidence type="ECO:0000256" key="1">
    <source>
        <dbReference type="ARBA" id="ARBA00004141"/>
    </source>
</evidence>
<name>A0ABR2JBJ4_9PEZI</name>
<keyword evidence="9" id="KW-1185">Reference proteome</keyword>
<keyword evidence="3 6" id="KW-1133">Transmembrane helix</keyword>
<dbReference type="PROSITE" id="PS50850">
    <property type="entry name" value="MFS"/>
    <property type="match status" value="1"/>
</dbReference>
<evidence type="ECO:0000256" key="5">
    <source>
        <dbReference type="SAM" id="MobiDB-lite"/>
    </source>
</evidence>
<dbReference type="EMBL" id="JAPCWZ010000003">
    <property type="protein sequence ID" value="KAK8875139.1"/>
    <property type="molecule type" value="Genomic_DNA"/>
</dbReference>
<dbReference type="PANTHER" id="PTHR24064">
    <property type="entry name" value="SOLUTE CARRIER FAMILY 22 MEMBER"/>
    <property type="match status" value="1"/>
</dbReference>
<dbReference type="InterPro" id="IPR005828">
    <property type="entry name" value="MFS_sugar_transport-like"/>
</dbReference>
<feature type="transmembrane region" description="Helical" evidence="6">
    <location>
        <begin position="141"/>
        <end position="162"/>
    </location>
</feature>
<evidence type="ECO:0000259" key="7">
    <source>
        <dbReference type="PROSITE" id="PS50850"/>
    </source>
</evidence>
<reference evidence="8 9" key="1">
    <citation type="journal article" date="2024" name="IMA Fungus">
        <title>Apiospora arundinis, a panoply of carbohydrate-active enzymes and secondary metabolites.</title>
        <authorList>
            <person name="Sorensen T."/>
            <person name="Petersen C."/>
            <person name="Muurmann A.T."/>
            <person name="Christiansen J.V."/>
            <person name="Brundto M.L."/>
            <person name="Overgaard C.K."/>
            <person name="Boysen A.T."/>
            <person name="Wollenberg R.D."/>
            <person name="Larsen T.O."/>
            <person name="Sorensen J.L."/>
            <person name="Nielsen K.L."/>
            <person name="Sondergaard T.E."/>
        </authorList>
    </citation>
    <scope>NUCLEOTIDE SEQUENCE [LARGE SCALE GENOMIC DNA]</scope>
    <source>
        <strain evidence="8 9">AAU 773</strain>
    </source>
</reference>
<dbReference type="Pfam" id="PF00083">
    <property type="entry name" value="Sugar_tr"/>
    <property type="match status" value="2"/>
</dbReference>
<feature type="transmembrane region" description="Helical" evidence="6">
    <location>
        <begin position="84"/>
        <end position="105"/>
    </location>
</feature>
<feature type="region of interest" description="Disordered" evidence="5">
    <location>
        <begin position="689"/>
        <end position="749"/>
    </location>
</feature>
<evidence type="ECO:0000256" key="3">
    <source>
        <dbReference type="ARBA" id="ARBA00022989"/>
    </source>
</evidence>
<feature type="compositionally biased region" description="Acidic residues" evidence="5">
    <location>
        <begin position="611"/>
        <end position="622"/>
    </location>
</feature>
<feature type="region of interest" description="Disordered" evidence="5">
    <location>
        <begin position="597"/>
        <end position="652"/>
    </location>
</feature>
<dbReference type="PROSITE" id="PS00217">
    <property type="entry name" value="SUGAR_TRANSPORT_2"/>
    <property type="match status" value="1"/>
</dbReference>
<dbReference type="InterPro" id="IPR036259">
    <property type="entry name" value="MFS_trans_sf"/>
</dbReference>
<feature type="compositionally biased region" description="Polar residues" evidence="5">
    <location>
        <begin position="709"/>
        <end position="724"/>
    </location>
</feature>
<feature type="compositionally biased region" description="Low complexity" evidence="5">
    <location>
        <begin position="731"/>
        <end position="743"/>
    </location>
</feature>
<feature type="transmembrane region" description="Helical" evidence="6">
    <location>
        <begin position="183"/>
        <end position="206"/>
    </location>
</feature>
<feature type="transmembrane region" description="Helical" evidence="6">
    <location>
        <begin position="440"/>
        <end position="461"/>
    </location>
</feature>
<keyword evidence="4 6" id="KW-0472">Membrane</keyword>
<evidence type="ECO:0000313" key="8">
    <source>
        <dbReference type="EMBL" id="KAK8875139.1"/>
    </source>
</evidence>
<feature type="transmembrane region" description="Helical" evidence="6">
    <location>
        <begin position="503"/>
        <end position="523"/>
    </location>
</feature>
<feature type="transmembrane region" description="Helical" evidence="6">
    <location>
        <begin position="467"/>
        <end position="491"/>
    </location>
</feature>